<gene>
    <name evidence="2" type="ORF">LNN31_13540</name>
</gene>
<keyword evidence="3" id="KW-1185">Reference proteome</keyword>
<dbReference type="PANTHER" id="PTHR37829">
    <property type="entry name" value="PHAGE-LIKE ELEMENT PBSX PROTEIN XKDT"/>
    <property type="match status" value="1"/>
</dbReference>
<evidence type="ECO:0000313" key="2">
    <source>
        <dbReference type="EMBL" id="UYO61799.1"/>
    </source>
</evidence>
<dbReference type="InterPro" id="IPR052399">
    <property type="entry name" value="Phage_Baseplate_Assmbl_Protein"/>
</dbReference>
<dbReference type="InterPro" id="IPR006949">
    <property type="entry name" value="Barrel_Baseplate_J-like"/>
</dbReference>
<dbReference type="PANTHER" id="PTHR37829:SF3">
    <property type="entry name" value="PROTEIN JAYE-RELATED"/>
    <property type="match status" value="1"/>
</dbReference>
<dbReference type="Proteomes" id="UP001163550">
    <property type="component" value="Chromosome"/>
</dbReference>
<feature type="domain" description="Baseplate protein J-like barrel" evidence="1">
    <location>
        <begin position="99"/>
        <end position="178"/>
    </location>
</feature>
<organism evidence="2 3">
    <name type="scientific">Acetobacterium wieringae</name>
    <dbReference type="NCBI Taxonomy" id="52694"/>
    <lineage>
        <taxon>Bacteria</taxon>
        <taxon>Bacillati</taxon>
        <taxon>Bacillota</taxon>
        <taxon>Clostridia</taxon>
        <taxon>Eubacteriales</taxon>
        <taxon>Eubacteriaceae</taxon>
        <taxon>Acetobacterium</taxon>
    </lineage>
</organism>
<reference evidence="2" key="1">
    <citation type="submission" date="2021-11" db="EMBL/GenBank/DDBJ databases">
        <title>Isoprene-degrading acetogen.</title>
        <authorList>
            <person name="Yang Y."/>
            <person name="Jin H."/>
            <person name="Yan J."/>
        </authorList>
    </citation>
    <scope>NUCLEOTIDE SEQUENCE</scope>
    <source>
        <strain evidence="2">Berkeley</strain>
    </source>
</reference>
<protein>
    <submittedName>
        <fullName evidence="2">Baseplate J/gp47 family protein</fullName>
    </submittedName>
</protein>
<name>A0ABY6HBB6_9FIRM</name>
<proteinExistence type="predicted"/>
<evidence type="ECO:0000313" key="3">
    <source>
        <dbReference type="Proteomes" id="UP001163550"/>
    </source>
</evidence>
<sequence>MSEFGLTEKGFKRKRYIDILESMQSNAKSIFGRDINVNTNSPLGMQLKVIAFELADEWQQMENVYYSAFKDTATGYQVDAVGQYINVKRKGATYATGIATFAGTPGTVIPANFVIAFGNINFWTLQQATISGTGTIDVNIQCIEVGSIGNVAAGKITKIVSALSGVTSVTNDLETSGGKEVEDTTTFKARYDDSIASGGSSTAASVEAALLAIPTVTDAKVTENDTVATVDGIPPKCLSSFVYGGSDTEVANAIYKSKGGGIQAFGVTYVGVTDNKGVTHQIGFTRATEVPVYIHITLAKDTELYPANGDESIKTAIIQYIGGLDADSTEYNGMGLGADVIYTKLIGLCHKVSGVTDVTVTVSTDNTNFTSANIVIDANSVAMTDYNKVVIA</sequence>
<dbReference type="RefSeq" id="WP_263992590.1">
    <property type="nucleotide sequence ID" value="NZ_CP087994.1"/>
</dbReference>
<evidence type="ECO:0000259" key="1">
    <source>
        <dbReference type="Pfam" id="PF04865"/>
    </source>
</evidence>
<dbReference type="Pfam" id="PF04865">
    <property type="entry name" value="Baseplate_J"/>
    <property type="match status" value="1"/>
</dbReference>
<dbReference type="EMBL" id="CP087994">
    <property type="protein sequence ID" value="UYO61799.1"/>
    <property type="molecule type" value="Genomic_DNA"/>
</dbReference>
<accession>A0ABY6HBB6</accession>